<dbReference type="SUPFAM" id="SSF52317">
    <property type="entry name" value="Class I glutamine amidotransferase-like"/>
    <property type="match status" value="1"/>
</dbReference>
<dbReference type="Gene3D" id="1.10.10.60">
    <property type="entry name" value="Homeodomain-like"/>
    <property type="match status" value="2"/>
</dbReference>
<dbReference type="Proteomes" id="UP000006695">
    <property type="component" value="Chromosome"/>
</dbReference>
<proteinExistence type="predicted"/>
<protein>
    <submittedName>
        <fullName evidence="5">Transcriptional regulator, AraC family with amidase-like domain</fullName>
    </submittedName>
</protein>
<dbReference type="SUPFAM" id="SSF46689">
    <property type="entry name" value="Homeodomain-like"/>
    <property type="match status" value="2"/>
</dbReference>
<dbReference type="InterPro" id="IPR018060">
    <property type="entry name" value="HTH_AraC"/>
</dbReference>
<dbReference type="InterPro" id="IPR018062">
    <property type="entry name" value="HTH_AraC-typ_CS"/>
</dbReference>
<evidence type="ECO:0000313" key="5">
    <source>
        <dbReference type="EMBL" id="ABQ27684.1"/>
    </source>
</evidence>
<evidence type="ECO:0000313" key="6">
    <source>
        <dbReference type="Proteomes" id="UP000006695"/>
    </source>
</evidence>
<keyword evidence="6" id="KW-1185">Reference proteome</keyword>
<name>A5G7B6_GEOUR</name>
<organism evidence="5 6">
    <name type="scientific">Geotalea uraniireducens (strain Rf4)</name>
    <name type="common">Geobacter uraniireducens</name>
    <dbReference type="NCBI Taxonomy" id="351605"/>
    <lineage>
        <taxon>Bacteria</taxon>
        <taxon>Pseudomonadati</taxon>
        <taxon>Thermodesulfobacteriota</taxon>
        <taxon>Desulfuromonadia</taxon>
        <taxon>Geobacterales</taxon>
        <taxon>Geobacteraceae</taxon>
        <taxon>Geotalea</taxon>
    </lineage>
</organism>
<dbReference type="InterPro" id="IPR009057">
    <property type="entry name" value="Homeodomain-like_sf"/>
</dbReference>
<reference evidence="5 6" key="1">
    <citation type="submission" date="2007-05" db="EMBL/GenBank/DDBJ databases">
        <title>Complete sequence of Geobacter uraniireducens Rf4.</title>
        <authorList>
            <consortium name="US DOE Joint Genome Institute"/>
            <person name="Copeland A."/>
            <person name="Lucas S."/>
            <person name="Lapidus A."/>
            <person name="Barry K."/>
            <person name="Detter J.C."/>
            <person name="Glavina del Rio T."/>
            <person name="Hammon N."/>
            <person name="Israni S."/>
            <person name="Dalin E."/>
            <person name="Tice H."/>
            <person name="Pitluck S."/>
            <person name="Chertkov O."/>
            <person name="Brettin T."/>
            <person name="Bruce D."/>
            <person name="Han C."/>
            <person name="Schmutz J."/>
            <person name="Larimer F."/>
            <person name="Land M."/>
            <person name="Hauser L."/>
            <person name="Kyrpides N."/>
            <person name="Mikhailova N."/>
            <person name="Shelobolina E."/>
            <person name="Aklujkar M."/>
            <person name="Lovley D."/>
            <person name="Richardson P."/>
        </authorList>
    </citation>
    <scope>NUCLEOTIDE SEQUENCE [LARGE SCALE GENOMIC DNA]</scope>
    <source>
        <strain evidence="5 6">Rf4</strain>
    </source>
</reference>
<dbReference type="KEGG" id="gur:Gura_3529"/>
<dbReference type="EMBL" id="CP000698">
    <property type="protein sequence ID" value="ABQ27684.1"/>
    <property type="molecule type" value="Genomic_DNA"/>
</dbReference>
<keyword evidence="1" id="KW-0805">Transcription regulation</keyword>
<dbReference type="GO" id="GO:0043565">
    <property type="term" value="F:sequence-specific DNA binding"/>
    <property type="evidence" value="ECO:0007669"/>
    <property type="project" value="InterPro"/>
</dbReference>
<dbReference type="AlphaFoldDB" id="A5G7B6"/>
<sequence>MKRASHKHNGNETPRLVSMVAFNGADILDITGPLDVFTIANALLLESGRETPAYLTEIVAEEKDAVVVTASGVRLLADTSWSSCSETDTLLVAGGPMAEDVSEALVDWIRQIAPHTRRLGSICTGAFVLARAGLLDGRRATTHWRMAEEFRQRFPQIGIDADSIYIKDGSIYTSAGITAGIDLALALVEEDFGRLLALNVARMMVLYFKRPGGQSQFSTSLFAQYCEGGTLAPTVQWIRENYRSDLTNESLAAHAAMSLRNFARVFKRETGIAPARFIEKIRLEAAVKLLEETRHALETIARECGFQSGEHFRLAFVRCFKITPGEYRDRFWTGTD</sequence>
<gene>
    <name evidence="5" type="ordered locus">Gura_3529</name>
</gene>
<dbReference type="OrthoDB" id="9798003at2"/>
<dbReference type="CDD" id="cd03137">
    <property type="entry name" value="GATase1_AraC_1"/>
    <property type="match status" value="1"/>
</dbReference>
<dbReference type="STRING" id="351605.Gura_3529"/>
<dbReference type="SMART" id="SM00342">
    <property type="entry name" value="HTH_ARAC"/>
    <property type="match status" value="1"/>
</dbReference>
<dbReference type="Pfam" id="PF01965">
    <property type="entry name" value="DJ-1_PfpI"/>
    <property type="match status" value="1"/>
</dbReference>
<keyword evidence="2" id="KW-0238">DNA-binding</keyword>
<feature type="domain" description="HTH araC/xylS-type" evidence="4">
    <location>
        <begin position="232"/>
        <end position="330"/>
    </location>
</feature>
<dbReference type="Pfam" id="PF12833">
    <property type="entry name" value="HTH_18"/>
    <property type="match status" value="1"/>
</dbReference>
<dbReference type="RefSeq" id="WP_011940343.1">
    <property type="nucleotide sequence ID" value="NC_009483.1"/>
</dbReference>
<accession>A5G7B6</accession>
<dbReference type="Gene3D" id="3.40.50.880">
    <property type="match status" value="1"/>
</dbReference>
<dbReference type="PANTHER" id="PTHR43130">
    <property type="entry name" value="ARAC-FAMILY TRANSCRIPTIONAL REGULATOR"/>
    <property type="match status" value="1"/>
</dbReference>
<dbReference type="InterPro" id="IPR052158">
    <property type="entry name" value="INH-QAR"/>
</dbReference>
<dbReference type="PANTHER" id="PTHR43130:SF3">
    <property type="entry name" value="HTH-TYPE TRANSCRIPTIONAL REGULATOR RV1931C"/>
    <property type="match status" value="1"/>
</dbReference>
<dbReference type="InterPro" id="IPR029062">
    <property type="entry name" value="Class_I_gatase-like"/>
</dbReference>
<dbReference type="GO" id="GO:0003700">
    <property type="term" value="F:DNA-binding transcription factor activity"/>
    <property type="evidence" value="ECO:0007669"/>
    <property type="project" value="InterPro"/>
</dbReference>
<dbReference type="InterPro" id="IPR002818">
    <property type="entry name" value="DJ-1/PfpI"/>
</dbReference>
<dbReference type="HOGENOM" id="CLU_000445_59_0_7"/>
<evidence type="ECO:0000259" key="4">
    <source>
        <dbReference type="PROSITE" id="PS01124"/>
    </source>
</evidence>
<keyword evidence="3" id="KW-0804">Transcription</keyword>
<dbReference type="PROSITE" id="PS00041">
    <property type="entry name" value="HTH_ARAC_FAMILY_1"/>
    <property type="match status" value="1"/>
</dbReference>
<evidence type="ECO:0000256" key="3">
    <source>
        <dbReference type="ARBA" id="ARBA00023163"/>
    </source>
</evidence>
<evidence type="ECO:0000256" key="1">
    <source>
        <dbReference type="ARBA" id="ARBA00023015"/>
    </source>
</evidence>
<evidence type="ECO:0000256" key="2">
    <source>
        <dbReference type="ARBA" id="ARBA00023125"/>
    </source>
</evidence>
<dbReference type="PROSITE" id="PS01124">
    <property type="entry name" value="HTH_ARAC_FAMILY_2"/>
    <property type="match status" value="1"/>
</dbReference>